<evidence type="ECO:0000313" key="1">
    <source>
        <dbReference type="EMBL" id="ADL52728.1"/>
    </source>
</evidence>
<evidence type="ECO:0000313" key="2">
    <source>
        <dbReference type="Proteomes" id="UP000002730"/>
    </source>
</evidence>
<dbReference type="SUPFAM" id="SSF52540">
    <property type="entry name" value="P-loop containing nucleoside triphosphate hydrolases"/>
    <property type="match status" value="1"/>
</dbReference>
<name>D9STJ4_CLOC7</name>
<reference evidence="1 2" key="1">
    <citation type="submission" date="2010-08" db="EMBL/GenBank/DDBJ databases">
        <title>Complete sequence of Clostridium cellulovorans 743B.</title>
        <authorList>
            <consortium name="US DOE Joint Genome Institute"/>
            <person name="Lucas S."/>
            <person name="Copeland A."/>
            <person name="Lapidus A."/>
            <person name="Cheng J.-F."/>
            <person name="Bruce D."/>
            <person name="Goodwin L."/>
            <person name="Pitluck S."/>
            <person name="Chertkov O."/>
            <person name="Detter J.C."/>
            <person name="Han C."/>
            <person name="Tapia R."/>
            <person name="Land M."/>
            <person name="Hauser L."/>
            <person name="Chang Y.-J."/>
            <person name="Jeffries C."/>
            <person name="Kyrpides N."/>
            <person name="Ivanova N."/>
            <person name="Mikhailova N."/>
            <person name="Hemme C.L."/>
            <person name="Woyke T."/>
        </authorList>
    </citation>
    <scope>NUCLEOTIDE SEQUENCE [LARGE SCALE GENOMIC DNA]</scope>
    <source>
        <strain evidence="2">ATCC 35296 / DSM 3052 / OCM 3 / 743B</strain>
    </source>
</reference>
<dbReference type="HOGENOM" id="CLU_070757_0_0_9"/>
<sequence>MMKWRSFSEKISAFGNGKENLLNVITVPYNSCDLFSNIIFTFIENNKSVLYITEENKYKIAMMKFIKDNTDFRGYSYFDFSSDSKSLKASIVFTSYVGASNLENNFDLIIYDDVSCYSPYSGKEILTLLNRYINKDKKLIAFSTKEIFNTKESVYIPYYKDNNPLVEPRVVLTRINTEKEICFSEYEYLKWSMEMNRNVVLFTTDTSTKEYIYNYLKTIKNKLTSNIYFFSKDNRDFLEFPNVKKKIIVTENMDVLNYDIYPMDILVHNCAGIIYDSKKLLFFCGKVSSIDRERNSEVVFLVNRNTDAIEETKEITRNFNKDAWNLGLLHL</sequence>
<proteinExistence type="predicted"/>
<dbReference type="eggNOG" id="COG4098">
    <property type="taxonomic scope" value="Bacteria"/>
</dbReference>
<protein>
    <recommendedName>
        <fullName evidence="3">Comf operon protein A, DNA transporter ATPase</fullName>
    </recommendedName>
</protein>
<organism evidence="1 2">
    <name type="scientific">Clostridium cellulovorans (strain ATCC 35296 / DSM 3052 / OCM 3 / 743B)</name>
    <dbReference type="NCBI Taxonomy" id="573061"/>
    <lineage>
        <taxon>Bacteria</taxon>
        <taxon>Bacillati</taxon>
        <taxon>Bacillota</taxon>
        <taxon>Clostridia</taxon>
        <taxon>Eubacteriales</taxon>
        <taxon>Clostridiaceae</taxon>
        <taxon>Clostridium</taxon>
    </lineage>
</organism>
<dbReference type="KEGG" id="ccb:Clocel_3038"/>
<dbReference type="STRING" id="573061.Clocel_3038"/>
<dbReference type="EMBL" id="CP002160">
    <property type="protein sequence ID" value="ADL52728.1"/>
    <property type="molecule type" value="Genomic_DNA"/>
</dbReference>
<evidence type="ECO:0008006" key="3">
    <source>
        <dbReference type="Google" id="ProtNLM"/>
    </source>
</evidence>
<dbReference type="InterPro" id="IPR027417">
    <property type="entry name" value="P-loop_NTPase"/>
</dbReference>
<keyword evidence="2" id="KW-1185">Reference proteome</keyword>
<dbReference type="AlphaFoldDB" id="D9STJ4"/>
<dbReference type="Proteomes" id="UP000002730">
    <property type="component" value="Chromosome"/>
</dbReference>
<accession>D9STJ4</accession>
<gene>
    <name evidence="1" type="ordered locus">Clocel_3038</name>
</gene>